<dbReference type="Gene3D" id="3.40.50.2300">
    <property type="match status" value="1"/>
</dbReference>
<dbReference type="RefSeq" id="WP_345227702.1">
    <property type="nucleotide sequence ID" value="NZ_BAABHA010000015.1"/>
</dbReference>
<proteinExistence type="predicted"/>
<dbReference type="PANTHER" id="PTHR37299:SF1">
    <property type="entry name" value="STAGE 0 SPORULATION PROTEIN A HOMOLOG"/>
    <property type="match status" value="1"/>
</dbReference>
<dbReference type="Gene3D" id="2.40.50.1020">
    <property type="entry name" value="LytTr DNA-binding domain"/>
    <property type="match status" value="1"/>
</dbReference>
<feature type="modified residue" description="4-aspartylphosphate" evidence="1">
    <location>
        <position position="55"/>
    </location>
</feature>
<dbReference type="PROSITE" id="PS50930">
    <property type="entry name" value="HTH_LYTTR"/>
    <property type="match status" value="1"/>
</dbReference>
<organism evidence="4 5">
    <name type="scientific">Hymenobacter koreensis</name>
    <dbReference type="NCBI Taxonomy" id="1084523"/>
    <lineage>
        <taxon>Bacteria</taxon>
        <taxon>Pseudomonadati</taxon>
        <taxon>Bacteroidota</taxon>
        <taxon>Cytophagia</taxon>
        <taxon>Cytophagales</taxon>
        <taxon>Hymenobacteraceae</taxon>
        <taxon>Hymenobacter</taxon>
    </lineage>
</organism>
<feature type="domain" description="Response regulatory" evidence="2">
    <location>
        <begin position="2"/>
        <end position="115"/>
    </location>
</feature>
<dbReference type="GO" id="GO:0003677">
    <property type="term" value="F:DNA binding"/>
    <property type="evidence" value="ECO:0007669"/>
    <property type="project" value="UniProtKB-KW"/>
</dbReference>
<name>A0ABP8JLZ6_9BACT</name>
<evidence type="ECO:0000313" key="5">
    <source>
        <dbReference type="Proteomes" id="UP001500454"/>
    </source>
</evidence>
<keyword evidence="5" id="KW-1185">Reference proteome</keyword>
<comment type="caution">
    <text evidence="4">The sequence shown here is derived from an EMBL/GenBank/DDBJ whole genome shotgun (WGS) entry which is preliminary data.</text>
</comment>
<dbReference type="SUPFAM" id="SSF52172">
    <property type="entry name" value="CheY-like"/>
    <property type="match status" value="1"/>
</dbReference>
<dbReference type="InterPro" id="IPR001789">
    <property type="entry name" value="Sig_transdc_resp-reg_receiver"/>
</dbReference>
<dbReference type="InterPro" id="IPR046947">
    <property type="entry name" value="LytR-like"/>
</dbReference>
<evidence type="ECO:0000256" key="1">
    <source>
        <dbReference type="PROSITE-ProRule" id="PRU00169"/>
    </source>
</evidence>
<protein>
    <submittedName>
        <fullName evidence="4">LytTR family DNA-binding domain-containing protein</fullName>
    </submittedName>
</protein>
<dbReference type="InterPro" id="IPR011006">
    <property type="entry name" value="CheY-like_superfamily"/>
</dbReference>
<sequence>MNVLIIEDEEWSARQTTQFLHDYAPQAQVLAVIKSVEKALDWFARNPMPDLVFSDIELLDGNVFTLYSQVSITCPIIFATAYDQFLLQAFKVNGIAYLLKPFDAEQFKITLDKYDALRTNFTQPSAAPATGLNEAVVQELSRALQQNSRSFKQRFSVRMRNSLYILSVDDVMYLQADEGVVFATDKQAARYPLAGTLTDLERQLDPDRFFRINRSELVNISYVEKIEPYFNNRLSVKMKNADTALVTSTAHTPEFRKWLEG</sequence>
<dbReference type="Pfam" id="PF04397">
    <property type="entry name" value="LytTR"/>
    <property type="match status" value="1"/>
</dbReference>
<dbReference type="InterPro" id="IPR007492">
    <property type="entry name" value="LytTR_DNA-bd_dom"/>
</dbReference>
<reference evidence="5" key="1">
    <citation type="journal article" date="2019" name="Int. J. Syst. Evol. Microbiol.">
        <title>The Global Catalogue of Microorganisms (GCM) 10K type strain sequencing project: providing services to taxonomists for standard genome sequencing and annotation.</title>
        <authorList>
            <consortium name="The Broad Institute Genomics Platform"/>
            <consortium name="The Broad Institute Genome Sequencing Center for Infectious Disease"/>
            <person name="Wu L."/>
            <person name="Ma J."/>
        </authorList>
    </citation>
    <scope>NUCLEOTIDE SEQUENCE [LARGE SCALE GENOMIC DNA]</scope>
    <source>
        <strain evidence="5">JCM 17924</strain>
    </source>
</reference>
<keyword evidence="4" id="KW-0238">DNA-binding</keyword>
<dbReference type="SMART" id="SM00448">
    <property type="entry name" value="REC"/>
    <property type="match status" value="1"/>
</dbReference>
<dbReference type="SMART" id="SM00850">
    <property type="entry name" value="LytTR"/>
    <property type="match status" value="1"/>
</dbReference>
<evidence type="ECO:0000259" key="2">
    <source>
        <dbReference type="PROSITE" id="PS50110"/>
    </source>
</evidence>
<dbReference type="EMBL" id="BAABHA010000015">
    <property type="protein sequence ID" value="GAA4392644.1"/>
    <property type="molecule type" value="Genomic_DNA"/>
</dbReference>
<dbReference type="Pfam" id="PF00072">
    <property type="entry name" value="Response_reg"/>
    <property type="match status" value="1"/>
</dbReference>
<dbReference type="PROSITE" id="PS50110">
    <property type="entry name" value="RESPONSE_REGULATORY"/>
    <property type="match status" value="1"/>
</dbReference>
<feature type="domain" description="HTH LytTR-type" evidence="3">
    <location>
        <begin position="155"/>
        <end position="261"/>
    </location>
</feature>
<dbReference type="PANTHER" id="PTHR37299">
    <property type="entry name" value="TRANSCRIPTIONAL REGULATOR-RELATED"/>
    <property type="match status" value="1"/>
</dbReference>
<gene>
    <name evidence="4" type="ORF">GCM10023186_43400</name>
</gene>
<evidence type="ECO:0000313" key="4">
    <source>
        <dbReference type="EMBL" id="GAA4392644.1"/>
    </source>
</evidence>
<dbReference type="Proteomes" id="UP001500454">
    <property type="component" value="Unassembled WGS sequence"/>
</dbReference>
<keyword evidence="1" id="KW-0597">Phosphoprotein</keyword>
<evidence type="ECO:0000259" key="3">
    <source>
        <dbReference type="PROSITE" id="PS50930"/>
    </source>
</evidence>
<accession>A0ABP8JLZ6</accession>